<evidence type="ECO:0000259" key="2">
    <source>
        <dbReference type="Pfam" id="PF00535"/>
    </source>
</evidence>
<keyword evidence="1" id="KW-0812">Transmembrane</keyword>
<accession>A0A0G0FRA1</accession>
<dbReference type="SUPFAM" id="SSF53448">
    <property type="entry name" value="Nucleotide-diphospho-sugar transferases"/>
    <property type="match status" value="1"/>
</dbReference>
<gene>
    <name evidence="3" type="ORF">US28_C0002G0047</name>
</gene>
<reference evidence="3 4" key="1">
    <citation type="journal article" date="2015" name="Nature">
        <title>rRNA introns, odd ribosomes, and small enigmatic genomes across a large radiation of phyla.</title>
        <authorList>
            <person name="Brown C.T."/>
            <person name="Hug L.A."/>
            <person name="Thomas B.C."/>
            <person name="Sharon I."/>
            <person name="Castelle C.J."/>
            <person name="Singh A."/>
            <person name="Wilkins M.J."/>
            <person name="Williams K.H."/>
            <person name="Banfield J.F."/>
        </authorList>
    </citation>
    <scope>NUCLEOTIDE SEQUENCE [LARGE SCALE GENOMIC DNA]</scope>
</reference>
<evidence type="ECO:0000256" key="1">
    <source>
        <dbReference type="SAM" id="Phobius"/>
    </source>
</evidence>
<name>A0A0G0FRA1_9BACT</name>
<dbReference type="GO" id="GO:0016740">
    <property type="term" value="F:transferase activity"/>
    <property type="evidence" value="ECO:0007669"/>
    <property type="project" value="UniProtKB-KW"/>
</dbReference>
<dbReference type="AlphaFoldDB" id="A0A0G0FRA1"/>
<keyword evidence="1" id="KW-0472">Membrane</keyword>
<dbReference type="Gene3D" id="3.90.550.10">
    <property type="entry name" value="Spore Coat Polysaccharide Biosynthesis Protein SpsA, Chain A"/>
    <property type="match status" value="1"/>
</dbReference>
<sequence>MQQVNTKISIGIPTYEANLSLVSTVNSILNQTCYKNISQILIVVDGNKISRSVKNKLTDKKIKVVYSKKREGQSARINDIFNLLDTAQIILTNDDIIMDKDALKIIIKKYKKFDLVAGNVKPMDKLNFLERILEVGQQIQSAIARDWNKGDNYLSCNGRFLVLSKNFYKKISVPEKIWNNDAYVYILSQKLGLKFTFAEDIKINYKSPSNIHEHISQSIKFQKSKEDLQRFFKENIDLYYKIPLSVKAKALIFTIIKSPILTLSYLAIFSATRLKNYLMDSSLWTNGYWQTDLSTKVLIK</sequence>
<evidence type="ECO:0000313" key="3">
    <source>
        <dbReference type="EMBL" id="KKQ16380.1"/>
    </source>
</evidence>
<dbReference type="Pfam" id="PF00535">
    <property type="entry name" value="Glycos_transf_2"/>
    <property type="match status" value="1"/>
</dbReference>
<dbReference type="Proteomes" id="UP000034448">
    <property type="component" value="Unassembled WGS sequence"/>
</dbReference>
<dbReference type="InterPro" id="IPR029044">
    <property type="entry name" value="Nucleotide-diphossugar_trans"/>
</dbReference>
<keyword evidence="3" id="KW-0808">Transferase</keyword>
<protein>
    <submittedName>
        <fullName evidence="3">Family 2 glycosyl transferase</fullName>
    </submittedName>
</protein>
<dbReference type="InterPro" id="IPR001173">
    <property type="entry name" value="Glyco_trans_2-like"/>
</dbReference>
<feature type="domain" description="Glycosyltransferase 2-like" evidence="2">
    <location>
        <begin position="9"/>
        <end position="121"/>
    </location>
</feature>
<evidence type="ECO:0000313" key="4">
    <source>
        <dbReference type="Proteomes" id="UP000034448"/>
    </source>
</evidence>
<dbReference type="EMBL" id="LBSJ01000002">
    <property type="protein sequence ID" value="KKQ16380.1"/>
    <property type="molecule type" value="Genomic_DNA"/>
</dbReference>
<organism evidence="3 4">
    <name type="scientific">Candidatus Daviesbacteria bacterium GW2011_GWA1_36_8</name>
    <dbReference type="NCBI Taxonomy" id="1618417"/>
    <lineage>
        <taxon>Bacteria</taxon>
        <taxon>Candidatus Daviesiibacteriota</taxon>
    </lineage>
</organism>
<comment type="caution">
    <text evidence="3">The sequence shown here is derived from an EMBL/GenBank/DDBJ whole genome shotgun (WGS) entry which is preliminary data.</text>
</comment>
<feature type="transmembrane region" description="Helical" evidence="1">
    <location>
        <begin position="250"/>
        <end position="269"/>
    </location>
</feature>
<proteinExistence type="predicted"/>
<keyword evidence="1" id="KW-1133">Transmembrane helix</keyword>